<feature type="compositionally biased region" description="Acidic residues" evidence="1">
    <location>
        <begin position="82"/>
        <end position="93"/>
    </location>
</feature>
<proteinExistence type="predicted"/>
<feature type="region of interest" description="Disordered" evidence="1">
    <location>
        <begin position="170"/>
        <end position="205"/>
    </location>
</feature>
<evidence type="ECO:0008006" key="4">
    <source>
        <dbReference type="Google" id="ProtNLM"/>
    </source>
</evidence>
<feature type="region of interest" description="Disordered" evidence="1">
    <location>
        <begin position="1"/>
        <end position="132"/>
    </location>
</feature>
<dbReference type="Proteomes" id="UP001157974">
    <property type="component" value="Unassembled WGS sequence"/>
</dbReference>
<dbReference type="Gene3D" id="6.10.250.3170">
    <property type="match status" value="1"/>
</dbReference>
<evidence type="ECO:0000313" key="2">
    <source>
        <dbReference type="EMBL" id="KAJ8902301.1"/>
    </source>
</evidence>
<evidence type="ECO:0000256" key="1">
    <source>
        <dbReference type="SAM" id="MobiDB-lite"/>
    </source>
</evidence>
<feature type="compositionally biased region" description="Basic residues" evidence="1">
    <location>
        <begin position="122"/>
        <end position="132"/>
    </location>
</feature>
<protein>
    <recommendedName>
        <fullName evidence="4">DH domain-containing protein</fullName>
    </recommendedName>
</protein>
<evidence type="ECO:0000313" key="3">
    <source>
        <dbReference type="Proteomes" id="UP001157974"/>
    </source>
</evidence>
<gene>
    <name evidence="2" type="ORF">NDN08_006708</name>
</gene>
<keyword evidence="3" id="KW-1185">Reference proteome</keyword>
<feature type="compositionally biased region" description="Basic residues" evidence="1">
    <location>
        <begin position="301"/>
        <end position="313"/>
    </location>
</feature>
<accession>A0AAV8UIH6</accession>
<comment type="caution">
    <text evidence="2">The sequence shown here is derived from an EMBL/GenBank/DDBJ whole genome shotgun (WGS) entry which is preliminary data.</text>
</comment>
<organism evidence="2 3">
    <name type="scientific">Rhodosorus marinus</name>
    <dbReference type="NCBI Taxonomy" id="101924"/>
    <lineage>
        <taxon>Eukaryota</taxon>
        <taxon>Rhodophyta</taxon>
        <taxon>Stylonematophyceae</taxon>
        <taxon>Stylonematales</taxon>
        <taxon>Stylonemataceae</taxon>
        <taxon>Rhodosorus</taxon>
    </lineage>
</organism>
<feature type="compositionally biased region" description="Basic and acidic residues" evidence="1">
    <location>
        <begin position="97"/>
        <end position="121"/>
    </location>
</feature>
<dbReference type="AlphaFoldDB" id="A0AAV8UIH6"/>
<reference evidence="2 3" key="1">
    <citation type="journal article" date="2023" name="Nat. Commun.">
        <title>Origin of minicircular mitochondrial genomes in red algae.</title>
        <authorList>
            <person name="Lee Y."/>
            <person name="Cho C.H."/>
            <person name="Lee Y.M."/>
            <person name="Park S.I."/>
            <person name="Yang J.H."/>
            <person name="West J.A."/>
            <person name="Bhattacharya D."/>
            <person name="Yoon H.S."/>
        </authorList>
    </citation>
    <scope>NUCLEOTIDE SEQUENCE [LARGE SCALE GENOMIC DNA]</scope>
    <source>
        <strain evidence="2 3">CCMP1338</strain>
        <tissue evidence="2">Whole cell</tissue>
    </source>
</reference>
<dbReference type="EMBL" id="JAMWBK010000009">
    <property type="protein sequence ID" value="KAJ8902301.1"/>
    <property type="molecule type" value="Genomic_DNA"/>
</dbReference>
<feature type="compositionally biased region" description="Polar residues" evidence="1">
    <location>
        <begin position="179"/>
        <end position="195"/>
    </location>
</feature>
<name>A0AAV8UIH6_9RHOD</name>
<feature type="region of interest" description="Disordered" evidence="1">
    <location>
        <begin position="292"/>
        <end position="337"/>
    </location>
</feature>
<sequence>MRTARRASGFGGSCTTSPLGMSREDASVDVGGSNPLLSPARATIATPKWRRRGRENTIESANGSDAFRLDVGNAKDVKESPGIEEEEEEENTSDETFLQRHEEFASEERKRWLPLDKDKKMKSPSPKKRQKLSLRLPIFPTAFECHRMVVRALEKDGLLEERMPSKFNTGCRNGYGTRSADSSQLRKQWSTQSANGGAHPKNGKHKDERMLISTESFKRLSEVLSREKDYFNRVINGLEKCMGENEPSIAIHTDAERKLVFVEKDFDQLMRNVKYSYDTVASLQLLLREKSDGLKRENKKVQKMGKGKAPKNGKTKDSLQNGSSKLLPDNYRLEGSR</sequence>